<dbReference type="GO" id="GO:0003677">
    <property type="term" value="F:DNA binding"/>
    <property type="evidence" value="ECO:0007669"/>
    <property type="project" value="UniProtKB-KW"/>
</dbReference>
<feature type="region of interest" description="Disordered" evidence="7">
    <location>
        <begin position="817"/>
        <end position="882"/>
    </location>
</feature>
<keyword evidence="10" id="KW-1185">Reference proteome</keyword>
<dbReference type="OrthoDB" id="5600212at2759"/>
<dbReference type="GO" id="GO:0000981">
    <property type="term" value="F:DNA-binding transcription factor activity, RNA polymerase II-specific"/>
    <property type="evidence" value="ECO:0007669"/>
    <property type="project" value="InterPro"/>
</dbReference>
<dbReference type="InterPro" id="IPR001138">
    <property type="entry name" value="Zn2Cys6_DnaBD"/>
</dbReference>
<evidence type="ECO:0000256" key="1">
    <source>
        <dbReference type="ARBA" id="ARBA00004123"/>
    </source>
</evidence>
<dbReference type="PANTHER" id="PTHR47338">
    <property type="entry name" value="ZN(II)2CYS6 TRANSCRIPTION FACTOR (EUROFUNG)-RELATED"/>
    <property type="match status" value="1"/>
</dbReference>
<dbReference type="VEuPathDB" id="FungiDB:AJ78_07156"/>
<dbReference type="SUPFAM" id="SSF57701">
    <property type="entry name" value="Zn2/Cys6 DNA-binding domain"/>
    <property type="match status" value="1"/>
</dbReference>
<evidence type="ECO:0000256" key="2">
    <source>
        <dbReference type="ARBA" id="ARBA00022723"/>
    </source>
</evidence>
<evidence type="ECO:0000313" key="10">
    <source>
        <dbReference type="Proteomes" id="UP000182235"/>
    </source>
</evidence>
<accession>A0A1J9Q7P0</accession>
<keyword evidence="2" id="KW-0479">Metal-binding</keyword>
<feature type="compositionally biased region" description="Polar residues" evidence="7">
    <location>
        <begin position="783"/>
        <end position="802"/>
    </location>
</feature>
<sequence>MDGINPASTGLFDARSGQQLRSTPSEQANATHQSQAPSKNGNDSSPEPRAEGPNQNLGWVPRPKRIACVICRKRKLRCDGSKPSCGTCSRLGHDCAYDEVRKKSGPKRGYVKQLEARLAQVETLLKSQDSGEVLQKSPAPTDINPQPPTSGGLNDDMTDIFASSNAIKNAPPVSLDPFGDLNSTHINLPDNNITSGGDFSWEMIGLGLEEPLPAQDVIDELNEIYFRKIHPSMPVLHQPRYYAAMDLAPSMRPPVCLRYIMWCLASSITDKYRTLHPHFYQRARKYAELDQMRGLGEPMTTVAHAQTWILMSSYEFRMMFFPRAWMSTGHAMRLAMMLGLHRLDGEGPAIKMCLAPARDWTEQEERRRTFWVAFCQDRYASVGTGWPMMLDERDILTNLPASDEAFINSKMQQTPTLASVTAGENISSLSSLAAIVLLACLEGRNLHHLHRTTSDSKDRDLNGPFWRRHRALDNVILNTSLALPSHLRLPEGINDSAVIFLNLNIHASTICLHQAAIFKAEKNDMPSQIAAEGKRRSIVAADQITNIMKMASHTDLTLINPFIAFCLYVACRVFLQYLKCRPEDGSAHSSLQFLLAAMNVLKEKNPLTESFLYQLDADLESSGINNISKPSKFTSGSRCNENALRTSEYCTSLKTAFQPDVRQPPESMPRSSSYEQVTIPLSSLPNRSKPLAGIVGNDSQNHVANVGSFTVPTDSNLINSMIMEMDVSEASTTSDRQYLSSDHPTPCTNQSSNSSISPRNIDQPSPPVQQQQQQQQQQRKHTSIPNTNTYIADLPTSQFEPNLDNSTQTAYANYFTPSNPPPNTPGFENPYAFPAGWNTTSGQPRDPPSTSTSSGFRDQVTNLDNMTWPVGADALPWETYQD</sequence>
<keyword evidence="3" id="KW-0805">Transcription regulation</keyword>
<dbReference type="SMART" id="SM00066">
    <property type="entry name" value="GAL4"/>
    <property type="match status" value="1"/>
</dbReference>
<protein>
    <recommendedName>
        <fullName evidence="8">Zn(2)-C6 fungal-type domain-containing protein</fullName>
    </recommendedName>
</protein>
<dbReference type="PROSITE" id="PS50048">
    <property type="entry name" value="ZN2_CY6_FUNGAL_2"/>
    <property type="match status" value="1"/>
</dbReference>
<comment type="subcellular location">
    <subcellularLocation>
        <location evidence="1">Nucleus</location>
    </subcellularLocation>
</comment>
<evidence type="ECO:0000256" key="6">
    <source>
        <dbReference type="ARBA" id="ARBA00023242"/>
    </source>
</evidence>
<dbReference type="PROSITE" id="PS00463">
    <property type="entry name" value="ZN2_CY6_FUNGAL_1"/>
    <property type="match status" value="1"/>
</dbReference>
<dbReference type="CDD" id="cd00067">
    <property type="entry name" value="GAL4"/>
    <property type="match status" value="1"/>
</dbReference>
<evidence type="ECO:0000256" key="7">
    <source>
        <dbReference type="SAM" id="MobiDB-lite"/>
    </source>
</evidence>
<keyword evidence="6" id="KW-0539">Nucleus</keyword>
<evidence type="ECO:0000256" key="3">
    <source>
        <dbReference type="ARBA" id="ARBA00023015"/>
    </source>
</evidence>
<dbReference type="PANTHER" id="PTHR47338:SF10">
    <property type="entry name" value="TRANSCRIPTION FACTOR DOMAIN-CONTAINING PROTEIN-RELATED"/>
    <property type="match status" value="1"/>
</dbReference>
<dbReference type="InterPro" id="IPR050815">
    <property type="entry name" value="TF_fung"/>
</dbReference>
<keyword evidence="5" id="KW-0804">Transcription</keyword>
<reference evidence="9 10" key="1">
    <citation type="submission" date="2015-07" db="EMBL/GenBank/DDBJ databases">
        <title>Emmonsia species relationships and genome sequence.</title>
        <authorList>
            <consortium name="The Broad Institute Genomics Platform"/>
            <person name="Cuomo C.A."/>
            <person name="Munoz J.F."/>
            <person name="Imamovic A."/>
            <person name="Priest M.E."/>
            <person name="Young S."/>
            <person name="Clay O.K."/>
            <person name="McEwen J.G."/>
        </authorList>
    </citation>
    <scope>NUCLEOTIDE SEQUENCE [LARGE SCALE GENOMIC DNA]</scope>
    <source>
        <strain evidence="9 10">UAMH 9510</strain>
    </source>
</reference>
<feature type="domain" description="Zn(2)-C6 fungal-type" evidence="8">
    <location>
        <begin position="67"/>
        <end position="97"/>
    </location>
</feature>
<feature type="region of interest" description="Disordered" evidence="7">
    <location>
        <begin position="128"/>
        <end position="151"/>
    </location>
</feature>
<dbReference type="GO" id="GO:0005634">
    <property type="term" value="C:nucleus"/>
    <property type="evidence" value="ECO:0007669"/>
    <property type="project" value="UniProtKB-SubCell"/>
</dbReference>
<evidence type="ECO:0000313" key="9">
    <source>
        <dbReference type="EMBL" id="OJD12215.1"/>
    </source>
</evidence>
<evidence type="ECO:0000259" key="8">
    <source>
        <dbReference type="PROSITE" id="PS50048"/>
    </source>
</evidence>
<dbReference type="EMBL" id="LGRN01000433">
    <property type="protein sequence ID" value="OJD12215.1"/>
    <property type="molecule type" value="Genomic_DNA"/>
</dbReference>
<dbReference type="InterPro" id="IPR036864">
    <property type="entry name" value="Zn2-C6_fun-type_DNA-bd_sf"/>
</dbReference>
<feature type="compositionally biased region" description="Polar residues" evidence="7">
    <location>
        <begin position="837"/>
        <end position="865"/>
    </location>
</feature>
<organism evidence="9 10">
    <name type="scientific">Emergomyces pasteurianus Ep9510</name>
    <dbReference type="NCBI Taxonomy" id="1447872"/>
    <lineage>
        <taxon>Eukaryota</taxon>
        <taxon>Fungi</taxon>
        <taxon>Dikarya</taxon>
        <taxon>Ascomycota</taxon>
        <taxon>Pezizomycotina</taxon>
        <taxon>Eurotiomycetes</taxon>
        <taxon>Eurotiomycetidae</taxon>
        <taxon>Onygenales</taxon>
        <taxon>Ajellomycetaceae</taxon>
        <taxon>Emergomyces</taxon>
    </lineage>
</organism>
<dbReference type="GO" id="GO:0008270">
    <property type="term" value="F:zinc ion binding"/>
    <property type="evidence" value="ECO:0007669"/>
    <property type="project" value="InterPro"/>
</dbReference>
<dbReference type="Pfam" id="PF00172">
    <property type="entry name" value="Zn_clus"/>
    <property type="match status" value="1"/>
</dbReference>
<dbReference type="Gene3D" id="4.10.240.10">
    <property type="entry name" value="Zn(2)-C6 fungal-type DNA-binding domain"/>
    <property type="match status" value="1"/>
</dbReference>
<dbReference type="Pfam" id="PF04082">
    <property type="entry name" value="Fungal_trans"/>
    <property type="match status" value="1"/>
</dbReference>
<gene>
    <name evidence="9" type="ORF">AJ78_07156</name>
</gene>
<dbReference type="GO" id="GO:0006351">
    <property type="term" value="P:DNA-templated transcription"/>
    <property type="evidence" value="ECO:0007669"/>
    <property type="project" value="InterPro"/>
</dbReference>
<comment type="caution">
    <text evidence="9">The sequence shown here is derived from an EMBL/GenBank/DDBJ whole genome shotgun (WGS) entry which is preliminary data.</text>
</comment>
<keyword evidence="4" id="KW-0238">DNA-binding</keyword>
<name>A0A1J9Q7P0_9EURO</name>
<dbReference type="Proteomes" id="UP000182235">
    <property type="component" value="Unassembled WGS sequence"/>
</dbReference>
<proteinExistence type="predicted"/>
<feature type="region of interest" description="Disordered" evidence="7">
    <location>
        <begin position="1"/>
        <end position="59"/>
    </location>
</feature>
<dbReference type="InterPro" id="IPR007219">
    <property type="entry name" value="XnlR_reg_dom"/>
</dbReference>
<feature type="compositionally biased region" description="Polar residues" evidence="7">
    <location>
        <begin position="729"/>
        <end position="763"/>
    </location>
</feature>
<dbReference type="SMART" id="SM00906">
    <property type="entry name" value="Fungal_trans"/>
    <property type="match status" value="1"/>
</dbReference>
<dbReference type="AlphaFoldDB" id="A0A1J9Q7P0"/>
<feature type="region of interest" description="Disordered" evidence="7">
    <location>
        <begin position="728"/>
        <end position="802"/>
    </location>
</feature>
<dbReference type="STRING" id="1447872.A0A1J9Q7P0"/>
<feature type="compositionally biased region" description="Polar residues" evidence="7">
    <location>
        <begin position="16"/>
        <end position="45"/>
    </location>
</feature>
<evidence type="ECO:0000256" key="5">
    <source>
        <dbReference type="ARBA" id="ARBA00023163"/>
    </source>
</evidence>
<dbReference type="CDD" id="cd12148">
    <property type="entry name" value="fungal_TF_MHR"/>
    <property type="match status" value="1"/>
</dbReference>
<evidence type="ECO:0000256" key="4">
    <source>
        <dbReference type="ARBA" id="ARBA00023125"/>
    </source>
</evidence>